<reference evidence="4" key="1">
    <citation type="journal article" date="2012" name="Nature">
        <title>The tomato genome sequence provides insights into fleshy fruit evolution.</title>
        <authorList>
            <consortium name="Tomato Genome Consortium"/>
        </authorList>
    </citation>
    <scope>NUCLEOTIDE SEQUENCE [LARGE SCALE GENOMIC DNA]</scope>
    <source>
        <strain evidence="4">cv. Heinz 1706</strain>
    </source>
</reference>
<organism evidence="4">
    <name type="scientific">Solanum lycopersicum</name>
    <name type="common">Tomato</name>
    <name type="synonym">Lycopersicon esculentum</name>
    <dbReference type="NCBI Taxonomy" id="4081"/>
    <lineage>
        <taxon>Eukaryota</taxon>
        <taxon>Viridiplantae</taxon>
        <taxon>Streptophyta</taxon>
        <taxon>Embryophyta</taxon>
        <taxon>Tracheophyta</taxon>
        <taxon>Spermatophyta</taxon>
        <taxon>Magnoliopsida</taxon>
        <taxon>eudicotyledons</taxon>
        <taxon>Gunneridae</taxon>
        <taxon>Pentapetalae</taxon>
        <taxon>asterids</taxon>
        <taxon>lamiids</taxon>
        <taxon>Solanales</taxon>
        <taxon>Solanaceae</taxon>
        <taxon>Solanoideae</taxon>
        <taxon>Solaneae</taxon>
        <taxon>Solanum</taxon>
        <taxon>Solanum subgen. Lycopersicon</taxon>
    </lineage>
</organism>
<feature type="domain" description="SWIM-type" evidence="3">
    <location>
        <begin position="19"/>
        <end position="55"/>
    </location>
</feature>
<dbReference type="GO" id="GO:0005634">
    <property type="term" value="C:nucleus"/>
    <property type="evidence" value="ECO:0007669"/>
    <property type="project" value="UniProtKB-SubCell"/>
</dbReference>
<dbReference type="AlphaFoldDB" id="A0A3Q7HT52"/>
<evidence type="ECO:0000313" key="4">
    <source>
        <dbReference type="EnsemblPlants" id="Solyc06g068195.1.1.1"/>
    </source>
</evidence>
<reference evidence="4" key="2">
    <citation type="submission" date="2019-01" db="UniProtKB">
        <authorList>
            <consortium name="EnsemblPlants"/>
        </authorList>
    </citation>
    <scope>IDENTIFICATION</scope>
    <source>
        <strain evidence="4">cv. Heinz 1706</strain>
    </source>
</reference>
<comment type="function">
    <text evidence="2">Putative transcription activator involved in regulating light control of development.</text>
</comment>
<comment type="subcellular location">
    <subcellularLocation>
        <location evidence="2">Nucleus</location>
    </subcellularLocation>
</comment>
<dbReference type="PANTHER" id="PTHR31669:SF236">
    <property type="entry name" value="PROTEIN FAR1-RELATED SEQUENCE"/>
    <property type="match status" value="1"/>
</dbReference>
<sequence>MIYIVKEREVENVNEAKDYEVTFDTAVADVLCECGLFNLKGFLCRHTSCVLSQNGFKEIPPQYILSRWRMDIHRSYVLDYGCNFINTKNPVHRYDNLYKCAVKLVE</sequence>
<name>A0A3Q7HT52_SOLLC</name>
<dbReference type="PaxDb" id="4081-Solyc06g068200.1.1"/>
<dbReference type="InterPro" id="IPR007527">
    <property type="entry name" value="Znf_SWIM"/>
</dbReference>
<dbReference type="GO" id="GO:0008270">
    <property type="term" value="F:zinc ion binding"/>
    <property type="evidence" value="ECO:0007669"/>
    <property type="project" value="UniProtKB-UniRule"/>
</dbReference>
<dbReference type="InParanoid" id="A0A3Q7HT52"/>
<keyword evidence="2" id="KW-0479">Metal-binding</keyword>
<dbReference type="Gramene" id="Solyc06g068195.1.1">
    <property type="protein sequence ID" value="Solyc06g068195.1.1.1"/>
    <property type="gene ID" value="Solyc06g068195.1"/>
</dbReference>
<dbReference type="OMA" id="GRKSHER"/>
<keyword evidence="5" id="KW-1185">Reference proteome</keyword>
<evidence type="ECO:0000313" key="5">
    <source>
        <dbReference type="Proteomes" id="UP000004994"/>
    </source>
</evidence>
<evidence type="ECO:0000256" key="2">
    <source>
        <dbReference type="RuleBase" id="RU367018"/>
    </source>
</evidence>
<dbReference type="STRING" id="4081.A0A3Q7HT52"/>
<dbReference type="InterPro" id="IPR031052">
    <property type="entry name" value="FHY3/FAR1"/>
</dbReference>
<comment type="similarity">
    <text evidence="2">Belongs to the FHY3/FAR1 family.</text>
</comment>
<proteinExistence type="inferred from homology"/>
<keyword evidence="2" id="KW-0862">Zinc</keyword>
<evidence type="ECO:0000256" key="1">
    <source>
        <dbReference type="PROSITE-ProRule" id="PRU00325"/>
    </source>
</evidence>
<dbReference type="EnsemblPlants" id="Solyc06g068195.1.1">
    <property type="protein sequence ID" value="Solyc06g068195.1.1.1"/>
    <property type="gene ID" value="Solyc06g068195.1"/>
</dbReference>
<dbReference type="PANTHER" id="PTHR31669">
    <property type="entry name" value="PROTEIN FAR1-RELATED SEQUENCE 10-RELATED"/>
    <property type="match status" value="1"/>
</dbReference>
<protein>
    <recommendedName>
        <fullName evidence="2">Protein FAR1-RELATED SEQUENCE</fullName>
    </recommendedName>
</protein>
<evidence type="ECO:0000259" key="3">
    <source>
        <dbReference type="PROSITE" id="PS50966"/>
    </source>
</evidence>
<dbReference type="GO" id="GO:0006355">
    <property type="term" value="P:regulation of DNA-templated transcription"/>
    <property type="evidence" value="ECO:0007669"/>
    <property type="project" value="UniProtKB-UniRule"/>
</dbReference>
<dbReference type="Proteomes" id="UP000004994">
    <property type="component" value="Chromosome 6"/>
</dbReference>
<keyword evidence="1 2" id="KW-0863">Zinc-finger</keyword>
<dbReference type="PROSITE" id="PS50966">
    <property type="entry name" value="ZF_SWIM"/>
    <property type="match status" value="1"/>
</dbReference>
<accession>A0A3Q7HT52</accession>
<keyword evidence="2" id="KW-0539">Nucleus</keyword>